<dbReference type="AlphaFoldDB" id="A0A554A2C5"/>
<evidence type="ECO:0000313" key="2">
    <source>
        <dbReference type="Proteomes" id="UP000318521"/>
    </source>
</evidence>
<protein>
    <submittedName>
        <fullName evidence="1">Uncharacterized protein</fullName>
    </submittedName>
</protein>
<proteinExistence type="predicted"/>
<comment type="caution">
    <text evidence="1">The sequence shown here is derived from an EMBL/GenBank/DDBJ whole genome shotgun (WGS) entry which is preliminary data.</text>
</comment>
<reference evidence="1 2" key="1">
    <citation type="submission" date="2019-07" db="EMBL/GenBank/DDBJ databases">
        <authorList>
            <person name="Park Y.J."/>
            <person name="Jeong S.E."/>
            <person name="Jung H.S."/>
        </authorList>
    </citation>
    <scope>NUCLEOTIDE SEQUENCE [LARGE SCALE GENOMIC DNA]</scope>
    <source>
        <strain evidence="2">P16(2019)</strain>
    </source>
</reference>
<dbReference type="EMBL" id="VLXZ01000002">
    <property type="protein sequence ID" value="TSB47842.1"/>
    <property type="molecule type" value="Genomic_DNA"/>
</dbReference>
<name>A0A554A2C5_9BACI</name>
<evidence type="ECO:0000313" key="1">
    <source>
        <dbReference type="EMBL" id="TSB47842.1"/>
    </source>
</evidence>
<dbReference type="RefSeq" id="WP_143847447.1">
    <property type="nucleotide sequence ID" value="NZ_VLXZ01000002.1"/>
</dbReference>
<dbReference type="Proteomes" id="UP000318521">
    <property type="component" value="Unassembled WGS sequence"/>
</dbReference>
<sequence>MKADPNLSHADFLAVLESVRYSAKEETKFEVAECMLDYGIDIKLVGAVTGLSKSQLTKETK</sequence>
<organism evidence="1 2">
    <name type="scientific">Alkalicoccobacillus porphyridii</name>
    <dbReference type="NCBI Taxonomy" id="2597270"/>
    <lineage>
        <taxon>Bacteria</taxon>
        <taxon>Bacillati</taxon>
        <taxon>Bacillota</taxon>
        <taxon>Bacilli</taxon>
        <taxon>Bacillales</taxon>
        <taxon>Bacillaceae</taxon>
        <taxon>Alkalicoccobacillus</taxon>
    </lineage>
</organism>
<gene>
    <name evidence="1" type="ORF">FN960_04860</name>
</gene>
<accession>A0A554A2C5</accession>
<keyword evidence="2" id="KW-1185">Reference proteome</keyword>
<dbReference type="OrthoDB" id="2940776at2"/>